<dbReference type="CDD" id="cd01292">
    <property type="entry name" value="metallo-dependent_hydrolases"/>
    <property type="match status" value="1"/>
</dbReference>
<evidence type="ECO:0000313" key="3">
    <source>
        <dbReference type="EMBL" id="MBB3043197.1"/>
    </source>
</evidence>
<accession>A0A7W4VXM6</accession>
<reference evidence="3 4" key="1">
    <citation type="submission" date="2020-08" db="EMBL/GenBank/DDBJ databases">
        <title>Sequencing the genomes of 1000 actinobacteria strains.</title>
        <authorList>
            <person name="Klenk H.-P."/>
        </authorList>
    </citation>
    <scope>NUCLEOTIDE SEQUENCE [LARGE SCALE GENOMIC DNA]</scope>
    <source>
        <strain evidence="3 4">DSM 105498</strain>
    </source>
</reference>
<name>A0A7W4VXM6_9ACTN</name>
<evidence type="ECO:0000256" key="1">
    <source>
        <dbReference type="ARBA" id="ARBA00023239"/>
    </source>
</evidence>
<gene>
    <name evidence="3" type="ORF">FHU40_003015</name>
</gene>
<sequence length="263" mass="28660">MIIDAHTHVWPDRIAELALGGNRVPGLEARGDGTVGGLTRDMTDSGVDISCCLAIANEARHVDSVNRFVAGVADATHLAFGTVHVGLDVEENLASLERHGIRAVKIHPLFQRFALDDPRLWEIFEALGSDYAVITHVGEGGDEATNRLSSPRMIRDIARQFPDLRLMACHFGGYKILDDAEEMLSGADVVLETSWPPSLSTLRPERVRDLIRRHGAERIVFGSDWPMTSPAEEIRAIEALGLSDDETKLVLGGTLAGLLGLDR</sequence>
<dbReference type="AlphaFoldDB" id="A0A7W4VXM6"/>
<dbReference type="Gene3D" id="3.20.20.140">
    <property type="entry name" value="Metal-dependent hydrolases"/>
    <property type="match status" value="1"/>
</dbReference>
<evidence type="ECO:0000313" key="4">
    <source>
        <dbReference type="Proteomes" id="UP000589626"/>
    </source>
</evidence>
<dbReference type="Pfam" id="PF04909">
    <property type="entry name" value="Amidohydro_2"/>
    <property type="match status" value="1"/>
</dbReference>
<dbReference type="Proteomes" id="UP000589626">
    <property type="component" value="Unassembled WGS sequence"/>
</dbReference>
<dbReference type="InterPro" id="IPR006680">
    <property type="entry name" value="Amidohydro-rel"/>
</dbReference>
<dbReference type="EMBL" id="JACHWR010000002">
    <property type="protein sequence ID" value="MBB3043197.1"/>
    <property type="molecule type" value="Genomic_DNA"/>
</dbReference>
<protein>
    <recommendedName>
        <fullName evidence="2">Amidohydrolase-related domain-containing protein</fullName>
    </recommendedName>
</protein>
<dbReference type="RefSeq" id="WP_183593080.1">
    <property type="nucleotide sequence ID" value="NZ_JACHWR010000002.1"/>
</dbReference>
<dbReference type="InterPro" id="IPR032466">
    <property type="entry name" value="Metal_Hydrolase"/>
</dbReference>
<dbReference type="PANTHER" id="PTHR21240:SF28">
    <property type="entry name" value="ISO-OROTATE DECARBOXYLASE (EUROFUNG)"/>
    <property type="match status" value="1"/>
</dbReference>
<dbReference type="GO" id="GO:0016787">
    <property type="term" value="F:hydrolase activity"/>
    <property type="evidence" value="ECO:0007669"/>
    <property type="project" value="InterPro"/>
</dbReference>
<keyword evidence="4" id="KW-1185">Reference proteome</keyword>
<keyword evidence="1" id="KW-0456">Lyase</keyword>
<evidence type="ECO:0000259" key="2">
    <source>
        <dbReference type="Pfam" id="PF04909"/>
    </source>
</evidence>
<dbReference type="GO" id="GO:0016831">
    <property type="term" value="F:carboxy-lyase activity"/>
    <property type="evidence" value="ECO:0007669"/>
    <property type="project" value="InterPro"/>
</dbReference>
<dbReference type="InterPro" id="IPR032465">
    <property type="entry name" value="ACMSD"/>
</dbReference>
<proteinExistence type="predicted"/>
<dbReference type="PANTHER" id="PTHR21240">
    <property type="entry name" value="2-AMINO-3-CARBOXYLMUCONATE-6-SEMIALDEHYDE DECARBOXYLASE"/>
    <property type="match status" value="1"/>
</dbReference>
<dbReference type="SUPFAM" id="SSF51556">
    <property type="entry name" value="Metallo-dependent hydrolases"/>
    <property type="match status" value="1"/>
</dbReference>
<organism evidence="3 4">
    <name type="scientific">Nocardioides soli</name>
    <dbReference type="NCBI Taxonomy" id="1036020"/>
    <lineage>
        <taxon>Bacteria</taxon>
        <taxon>Bacillati</taxon>
        <taxon>Actinomycetota</taxon>
        <taxon>Actinomycetes</taxon>
        <taxon>Propionibacteriales</taxon>
        <taxon>Nocardioidaceae</taxon>
        <taxon>Nocardioides</taxon>
    </lineage>
</organism>
<dbReference type="GO" id="GO:0019748">
    <property type="term" value="P:secondary metabolic process"/>
    <property type="evidence" value="ECO:0007669"/>
    <property type="project" value="TreeGrafter"/>
</dbReference>
<dbReference type="GO" id="GO:0005737">
    <property type="term" value="C:cytoplasm"/>
    <property type="evidence" value="ECO:0007669"/>
    <property type="project" value="TreeGrafter"/>
</dbReference>
<comment type="caution">
    <text evidence="3">The sequence shown here is derived from an EMBL/GenBank/DDBJ whole genome shotgun (WGS) entry which is preliminary data.</text>
</comment>
<feature type="domain" description="Amidohydrolase-related" evidence="2">
    <location>
        <begin position="3"/>
        <end position="254"/>
    </location>
</feature>